<comment type="caution">
    <text evidence="8">The sequence shown here is derived from an EMBL/GenBank/DDBJ whole genome shotgun (WGS) entry which is preliminary data.</text>
</comment>
<name>A0A1J4JX43_9EUKA</name>
<proteinExistence type="predicted"/>
<evidence type="ECO:0000259" key="7">
    <source>
        <dbReference type="PROSITE" id="PS50011"/>
    </source>
</evidence>
<evidence type="ECO:0000313" key="8">
    <source>
        <dbReference type="EMBL" id="OHT03719.1"/>
    </source>
</evidence>
<dbReference type="Pfam" id="PF00069">
    <property type="entry name" value="Pkinase"/>
    <property type="match status" value="1"/>
</dbReference>
<dbReference type="InterPro" id="IPR000719">
    <property type="entry name" value="Prot_kinase_dom"/>
</dbReference>
<dbReference type="GO" id="GO:0005634">
    <property type="term" value="C:nucleus"/>
    <property type="evidence" value="ECO:0007669"/>
    <property type="project" value="TreeGrafter"/>
</dbReference>
<dbReference type="Proteomes" id="UP000179807">
    <property type="component" value="Unassembled WGS sequence"/>
</dbReference>
<evidence type="ECO:0000256" key="5">
    <source>
        <dbReference type="ARBA" id="ARBA00022840"/>
    </source>
</evidence>
<organism evidence="8 9">
    <name type="scientific">Tritrichomonas foetus</name>
    <dbReference type="NCBI Taxonomy" id="1144522"/>
    <lineage>
        <taxon>Eukaryota</taxon>
        <taxon>Metamonada</taxon>
        <taxon>Parabasalia</taxon>
        <taxon>Tritrichomonadida</taxon>
        <taxon>Tritrichomonadidae</taxon>
        <taxon>Tritrichomonas</taxon>
    </lineage>
</organism>
<dbReference type="VEuPathDB" id="TrichDB:TRFO_06547"/>
<keyword evidence="1" id="KW-0723">Serine/threonine-protein kinase</keyword>
<dbReference type="Gene3D" id="1.10.510.10">
    <property type="entry name" value="Transferase(Phosphotransferase) domain 1"/>
    <property type="match status" value="1"/>
</dbReference>
<dbReference type="GeneID" id="94827858"/>
<keyword evidence="5" id="KW-0067">ATP-binding</keyword>
<dbReference type="PANTHER" id="PTHR24345">
    <property type="entry name" value="SERINE/THREONINE-PROTEIN KINASE PLK"/>
    <property type="match status" value="1"/>
</dbReference>
<dbReference type="PANTHER" id="PTHR24345:SF91">
    <property type="entry name" value="SERINE_THREONINE-PROTEIN KINASE PLK4"/>
    <property type="match status" value="1"/>
</dbReference>
<dbReference type="OrthoDB" id="10597991at2759"/>
<reference evidence="8" key="1">
    <citation type="submission" date="2016-10" db="EMBL/GenBank/DDBJ databases">
        <authorList>
            <person name="Benchimol M."/>
            <person name="Almeida L.G."/>
            <person name="Vasconcelos A.T."/>
            <person name="Perreira-Neves A."/>
            <person name="Rosa I.A."/>
            <person name="Tasca T."/>
            <person name="Bogo M.R."/>
            <person name="de Souza W."/>
        </authorList>
    </citation>
    <scope>NUCLEOTIDE SEQUENCE [LARGE SCALE GENOMIC DNA]</scope>
    <source>
        <strain evidence="8">K</strain>
    </source>
</reference>
<feature type="domain" description="Protein kinase" evidence="7">
    <location>
        <begin position="236"/>
        <end position="470"/>
    </location>
</feature>
<dbReference type="RefSeq" id="XP_068356855.1">
    <property type="nucleotide sequence ID" value="XM_068493154.1"/>
</dbReference>
<evidence type="ECO:0000256" key="4">
    <source>
        <dbReference type="ARBA" id="ARBA00022777"/>
    </source>
</evidence>
<keyword evidence="3" id="KW-0547">Nucleotide-binding</keyword>
<feature type="region of interest" description="Disordered" evidence="6">
    <location>
        <begin position="451"/>
        <end position="470"/>
    </location>
</feature>
<accession>A0A1J4JX43</accession>
<evidence type="ECO:0000256" key="6">
    <source>
        <dbReference type="SAM" id="MobiDB-lite"/>
    </source>
</evidence>
<dbReference type="Gene3D" id="3.30.200.20">
    <property type="entry name" value="Phosphorylase Kinase, domain 1"/>
    <property type="match status" value="1"/>
</dbReference>
<dbReference type="EMBL" id="MLAK01000816">
    <property type="protein sequence ID" value="OHT03719.1"/>
    <property type="molecule type" value="Genomic_DNA"/>
</dbReference>
<evidence type="ECO:0000256" key="2">
    <source>
        <dbReference type="ARBA" id="ARBA00022679"/>
    </source>
</evidence>
<evidence type="ECO:0000256" key="3">
    <source>
        <dbReference type="ARBA" id="ARBA00022741"/>
    </source>
</evidence>
<protein>
    <submittedName>
        <fullName evidence="8">CAMK family protein kinase</fullName>
    </submittedName>
</protein>
<dbReference type="AlphaFoldDB" id="A0A1J4JX43"/>
<keyword evidence="2" id="KW-0808">Transferase</keyword>
<dbReference type="GO" id="GO:0005524">
    <property type="term" value="F:ATP binding"/>
    <property type="evidence" value="ECO:0007669"/>
    <property type="project" value="UniProtKB-KW"/>
</dbReference>
<evidence type="ECO:0000256" key="1">
    <source>
        <dbReference type="ARBA" id="ARBA00022527"/>
    </source>
</evidence>
<evidence type="ECO:0000313" key="9">
    <source>
        <dbReference type="Proteomes" id="UP000179807"/>
    </source>
</evidence>
<dbReference type="PROSITE" id="PS50011">
    <property type="entry name" value="PROTEIN_KINASE_DOM"/>
    <property type="match status" value="1"/>
</dbReference>
<dbReference type="GO" id="GO:0004674">
    <property type="term" value="F:protein serine/threonine kinase activity"/>
    <property type="evidence" value="ECO:0007669"/>
    <property type="project" value="UniProtKB-KW"/>
</dbReference>
<feature type="region of interest" description="Disordered" evidence="6">
    <location>
        <begin position="1"/>
        <end position="23"/>
    </location>
</feature>
<sequence length="470" mass="54219">MSKIEMATENPEEEEKVEVPEEPQLKTRPDVFLAFLQIETDDVSTLENFYTIVCIPILQYLNEHTEMHNIDPQIWLILSFVKNVIDERREFVTGENGLSANCSTTEDLQGPIGKWPDMIPKLLHSILLYIHHYYLYRETFLRLCEKFQDFAHFIEEKEKEFKSSLLKNMQSIIQYPQNLLSWVNQLYDKTEKKEKVSQDETKLTKTINFIKATIQRCQAATTDGIPDEITAQSIVYKLTLTGKTSTYGRFVNVDYSILIKQGTEKDPPVYKDFRLKGKVISKISPHCQENHEQISCEIEANKRLHHRNVLKMEKYLEDELFHYLLFPDTEKWELSDVMAKSKALSEEAARPIFRELMHGVQHMHSNGVIHGQLSQNAIVFYKDHVRISDFSLCHLAMPGDQKATKSGPLLYMSPESFKTPFDGSANDVWSCGILLYEMLAGYNPFKKRGGTNAGSTSTLARRANKTKTIT</sequence>
<keyword evidence="4 8" id="KW-0418">Kinase</keyword>
<gene>
    <name evidence="8" type="ORF">TRFO_06547</name>
</gene>
<keyword evidence="9" id="KW-1185">Reference proteome</keyword>
<dbReference type="InterPro" id="IPR011009">
    <property type="entry name" value="Kinase-like_dom_sf"/>
</dbReference>
<dbReference type="SUPFAM" id="SSF56112">
    <property type="entry name" value="Protein kinase-like (PK-like)"/>
    <property type="match status" value="1"/>
</dbReference>